<comment type="caution">
    <text evidence="3">The sequence shown here is derived from an EMBL/GenBank/DDBJ whole genome shotgun (WGS) entry which is preliminary data.</text>
</comment>
<dbReference type="Pfam" id="PF06966">
    <property type="entry name" value="DUF1295"/>
    <property type="match status" value="1"/>
</dbReference>
<dbReference type="EMBL" id="JACBZT010000001">
    <property type="protein sequence ID" value="NYJ07460.1"/>
    <property type="molecule type" value="Genomic_DNA"/>
</dbReference>
<gene>
    <name evidence="3" type="ORF">GGQ55_003738</name>
</gene>
<dbReference type="Proteomes" id="UP000541969">
    <property type="component" value="Unassembled WGS sequence"/>
</dbReference>
<reference evidence="3 4" key="1">
    <citation type="submission" date="2020-07" db="EMBL/GenBank/DDBJ databases">
        <title>Sequencing the genomes of 1000 actinobacteria strains.</title>
        <authorList>
            <person name="Klenk H.-P."/>
        </authorList>
    </citation>
    <scope>NUCLEOTIDE SEQUENCE [LARGE SCALE GENOMIC DNA]</scope>
    <source>
        <strain evidence="3 4">DSM 104001</strain>
    </source>
</reference>
<accession>A0A853CI33</accession>
<feature type="transmembrane region" description="Helical" evidence="2">
    <location>
        <begin position="35"/>
        <end position="56"/>
    </location>
</feature>
<keyword evidence="2" id="KW-0472">Membrane</keyword>
<keyword evidence="4" id="KW-1185">Reference proteome</keyword>
<sequence>MNWAAFGIDAAICLGVVWLLLTGTWAVALRVGRHAIVDVVWGSGFVVVALVSVLLARAHDVGDGGRQVLVVVLTALWGLRLAAHIARRNSGKGEDPRYADIAARATGSVAAHMYRRVYLTQAAALWFVSLPVQVAVHQNGVLWSGASAVLTSVGVAVWAVGLFFEAVGDRQLARFTADPANRGRVMDRGLWRYTRHPNYFGDACVWWGLFLVSAWSWTGLVFVLSPVLMTWTLAKGTGAPLTEERMKSSRQGFAEYVARTSGFVPLPPKRQRDHSVTPAAGQGSR</sequence>
<evidence type="ECO:0000256" key="2">
    <source>
        <dbReference type="SAM" id="Phobius"/>
    </source>
</evidence>
<dbReference type="GO" id="GO:0016020">
    <property type="term" value="C:membrane"/>
    <property type="evidence" value="ECO:0007669"/>
    <property type="project" value="TreeGrafter"/>
</dbReference>
<evidence type="ECO:0000256" key="1">
    <source>
        <dbReference type="SAM" id="MobiDB-lite"/>
    </source>
</evidence>
<feature type="transmembrane region" description="Helical" evidence="2">
    <location>
        <begin position="68"/>
        <end position="86"/>
    </location>
</feature>
<dbReference type="PANTHER" id="PTHR32251">
    <property type="entry name" value="3-OXO-5-ALPHA-STEROID 4-DEHYDROGENASE"/>
    <property type="match status" value="1"/>
</dbReference>
<evidence type="ECO:0000313" key="3">
    <source>
        <dbReference type="EMBL" id="NYJ07460.1"/>
    </source>
</evidence>
<dbReference type="InterPro" id="IPR010721">
    <property type="entry name" value="UstE-like"/>
</dbReference>
<feature type="transmembrane region" description="Helical" evidence="2">
    <location>
        <begin position="117"/>
        <end position="136"/>
    </location>
</feature>
<evidence type="ECO:0000313" key="4">
    <source>
        <dbReference type="Proteomes" id="UP000541969"/>
    </source>
</evidence>
<dbReference type="AlphaFoldDB" id="A0A853CI33"/>
<dbReference type="PROSITE" id="PS50244">
    <property type="entry name" value="S5A_REDUCTASE"/>
    <property type="match status" value="1"/>
</dbReference>
<protein>
    <submittedName>
        <fullName evidence="3">Steroid 5-alpha reductase family enzyme</fullName>
    </submittedName>
</protein>
<dbReference type="Gene3D" id="1.20.120.1630">
    <property type="match status" value="1"/>
</dbReference>
<keyword evidence="2" id="KW-0812">Transmembrane</keyword>
<feature type="region of interest" description="Disordered" evidence="1">
    <location>
        <begin position="263"/>
        <end position="285"/>
    </location>
</feature>
<name>A0A853CI33_9ACTN</name>
<dbReference type="RefSeq" id="WP_179719327.1">
    <property type="nucleotide sequence ID" value="NZ_JACBZT010000001.1"/>
</dbReference>
<feature type="transmembrane region" description="Helical" evidence="2">
    <location>
        <begin position="142"/>
        <end position="164"/>
    </location>
</feature>
<feature type="transmembrane region" description="Helical" evidence="2">
    <location>
        <begin position="204"/>
        <end position="224"/>
    </location>
</feature>
<keyword evidence="2" id="KW-1133">Transmembrane helix</keyword>
<feature type="transmembrane region" description="Helical" evidence="2">
    <location>
        <begin position="6"/>
        <end position="28"/>
    </location>
</feature>
<organism evidence="3 4">
    <name type="scientific">Petropleomorpha daqingensis</name>
    <dbReference type="NCBI Taxonomy" id="2026353"/>
    <lineage>
        <taxon>Bacteria</taxon>
        <taxon>Bacillati</taxon>
        <taxon>Actinomycetota</taxon>
        <taxon>Actinomycetes</taxon>
        <taxon>Geodermatophilales</taxon>
        <taxon>Geodermatophilaceae</taxon>
        <taxon>Petropleomorpha</taxon>
    </lineage>
</organism>
<dbReference type="PANTHER" id="PTHR32251:SF17">
    <property type="entry name" value="STEROID 5-ALPHA REDUCTASE C-TERMINAL DOMAIN-CONTAINING PROTEIN"/>
    <property type="match status" value="1"/>
</dbReference>
<proteinExistence type="predicted"/>